<feature type="region of interest" description="Disordered" evidence="1">
    <location>
        <begin position="119"/>
        <end position="161"/>
    </location>
</feature>
<proteinExistence type="predicted"/>
<dbReference type="PANTHER" id="PTHR10333:SF89">
    <property type="entry name" value="INHIBITOR OF GROWTH PROTEIN"/>
    <property type="match status" value="1"/>
</dbReference>
<comment type="caution">
    <text evidence="3">The sequence shown here is derived from an EMBL/GenBank/DDBJ whole genome shotgun (WGS) entry which is preliminary data.</text>
</comment>
<feature type="compositionally biased region" description="Basic and acidic residues" evidence="1">
    <location>
        <begin position="119"/>
        <end position="129"/>
    </location>
</feature>
<evidence type="ECO:0000256" key="1">
    <source>
        <dbReference type="SAM" id="MobiDB-lite"/>
    </source>
</evidence>
<dbReference type="AlphaFoldDB" id="A0A210QYY2"/>
<dbReference type="EMBL" id="NEDP02001185">
    <property type="protein sequence ID" value="OWF53902.1"/>
    <property type="molecule type" value="Genomic_DNA"/>
</dbReference>
<dbReference type="Proteomes" id="UP000242188">
    <property type="component" value="Unassembled WGS sequence"/>
</dbReference>
<dbReference type="STRING" id="6573.A0A210QYY2"/>
<dbReference type="InterPro" id="IPR024610">
    <property type="entry name" value="ING_N_histone-binding"/>
</dbReference>
<evidence type="ECO:0000313" key="4">
    <source>
        <dbReference type="Proteomes" id="UP000242188"/>
    </source>
</evidence>
<feature type="domain" description="Inhibitor of growth protein N-terminal histone-binding" evidence="2">
    <location>
        <begin position="17"/>
        <end position="115"/>
    </location>
</feature>
<dbReference type="GO" id="GO:0005634">
    <property type="term" value="C:nucleus"/>
    <property type="evidence" value="ECO:0007669"/>
    <property type="project" value="TreeGrafter"/>
</dbReference>
<accession>A0A210QYY2</accession>
<gene>
    <name evidence="3" type="ORF">KP79_PYT13090</name>
</gene>
<dbReference type="SMART" id="SM01408">
    <property type="entry name" value="ING"/>
    <property type="match status" value="1"/>
</dbReference>
<dbReference type="Gene3D" id="6.10.140.1740">
    <property type="match status" value="1"/>
</dbReference>
<evidence type="ECO:0000259" key="2">
    <source>
        <dbReference type="SMART" id="SM01408"/>
    </source>
</evidence>
<dbReference type="InterPro" id="IPR028651">
    <property type="entry name" value="ING_fam"/>
</dbReference>
<dbReference type="PANTHER" id="PTHR10333">
    <property type="entry name" value="INHIBITOR OF GROWTH PROTEIN"/>
    <property type="match status" value="1"/>
</dbReference>
<evidence type="ECO:0000313" key="3">
    <source>
        <dbReference type="EMBL" id="OWF53902.1"/>
    </source>
</evidence>
<protein>
    <submittedName>
        <fullName evidence="3">Inhibitor of growth protein 1</fullName>
    </submittedName>
</protein>
<name>A0A210QYY2_MIZYE</name>
<organism evidence="3 4">
    <name type="scientific">Mizuhopecten yessoensis</name>
    <name type="common">Japanese scallop</name>
    <name type="synonym">Patinopecten yessoensis</name>
    <dbReference type="NCBI Taxonomy" id="6573"/>
    <lineage>
        <taxon>Eukaryota</taxon>
        <taxon>Metazoa</taxon>
        <taxon>Spiralia</taxon>
        <taxon>Lophotrochozoa</taxon>
        <taxon>Mollusca</taxon>
        <taxon>Bivalvia</taxon>
        <taxon>Autobranchia</taxon>
        <taxon>Pteriomorphia</taxon>
        <taxon>Pectinida</taxon>
        <taxon>Pectinoidea</taxon>
        <taxon>Pectinidae</taxon>
        <taxon>Mizuhopecten</taxon>
    </lineage>
</organism>
<dbReference type="CDD" id="cd16857">
    <property type="entry name" value="ING_ING1_2"/>
    <property type="match status" value="1"/>
</dbReference>
<dbReference type="OrthoDB" id="5411773at2759"/>
<sequence>MSMLNQAAVEALCSATYLENYFDTMENLPDDLQKIVTQLRELDIQCRDILQDIDNHQEVYGKEPEGPTKKKALLAIQRALIKCQEIGDEKLHLMAMIIEHIDNRGRQLEQDRENLDPMFGKETEKEEKVTMSATTTTTSSNATTTTSSKPIIQHTDPKPEKVAVKRQRRQKTNDTVIKEEEKKIKICVDCCPTYQSQCRLAKQIKICRLLSNRPMWTVSNRPKPMWTVVQQDKVYVDCVQQTKAYVDWPNRLKSVDFCPTDQSPCRLLSNRPKSM</sequence>
<dbReference type="GO" id="GO:0045893">
    <property type="term" value="P:positive regulation of DNA-templated transcription"/>
    <property type="evidence" value="ECO:0007669"/>
    <property type="project" value="TreeGrafter"/>
</dbReference>
<keyword evidence="4" id="KW-1185">Reference proteome</keyword>
<dbReference type="Pfam" id="PF12998">
    <property type="entry name" value="ING"/>
    <property type="match status" value="1"/>
</dbReference>
<reference evidence="3 4" key="1">
    <citation type="journal article" date="2017" name="Nat. Ecol. Evol.">
        <title>Scallop genome provides insights into evolution of bilaterian karyotype and development.</title>
        <authorList>
            <person name="Wang S."/>
            <person name="Zhang J."/>
            <person name="Jiao W."/>
            <person name="Li J."/>
            <person name="Xun X."/>
            <person name="Sun Y."/>
            <person name="Guo X."/>
            <person name="Huan P."/>
            <person name="Dong B."/>
            <person name="Zhang L."/>
            <person name="Hu X."/>
            <person name="Sun X."/>
            <person name="Wang J."/>
            <person name="Zhao C."/>
            <person name="Wang Y."/>
            <person name="Wang D."/>
            <person name="Huang X."/>
            <person name="Wang R."/>
            <person name="Lv J."/>
            <person name="Li Y."/>
            <person name="Zhang Z."/>
            <person name="Liu B."/>
            <person name="Lu W."/>
            <person name="Hui Y."/>
            <person name="Liang J."/>
            <person name="Zhou Z."/>
            <person name="Hou R."/>
            <person name="Li X."/>
            <person name="Liu Y."/>
            <person name="Li H."/>
            <person name="Ning X."/>
            <person name="Lin Y."/>
            <person name="Zhao L."/>
            <person name="Xing Q."/>
            <person name="Dou J."/>
            <person name="Li Y."/>
            <person name="Mao J."/>
            <person name="Guo H."/>
            <person name="Dou H."/>
            <person name="Li T."/>
            <person name="Mu C."/>
            <person name="Jiang W."/>
            <person name="Fu Q."/>
            <person name="Fu X."/>
            <person name="Miao Y."/>
            <person name="Liu J."/>
            <person name="Yu Q."/>
            <person name="Li R."/>
            <person name="Liao H."/>
            <person name="Li X."/>
            <person name="Kong Y."/>
            <person name="Jiang Z."/>
            <person name="Chourrout D."/>
            <person name="Li R."/>
            <person name="Bao Z."/>
        </authorList>
    </citation>
    <scope>NUCLEOTIDE SEQUENCE [LARGE SCALE GENOMIC DNA]</scope>
    <source>
        <strain evidence="3 4">PY_sf001</strain>
    </source>
</reference>
<feature type="compositionally biased region" description="Low complexity" evidence="1">
    <location>
        <begin position="130"/>
        <end position="148"/>
    </location>
</feature>